<evidence type="ECO:0000256" key="1">
    <source>
        <dbReference type="SAM" id="MobiDB-lite"/>
    </source>
</evidence>
<sequence length="74" mass="8500">MTRLNKIPPLCKWNFNLATWQEHWIIVEGKIIMSPCCDPARLSVTQAPRNSPPPRSLDIKTLVPHLDGRNGRNR</sequence>
<dbReference type="Proteomes" id="UP000237105">
    <property type="component" value="Unassembled WGS sequence"/>
</dbReference>
<reference evidence="3" key="1">
    <citation type="submission" date="2016-06" db="EMBL/GenBank/DDBJ databases">
        <title>Parallel loss of symbiosis genes in relatives of nitrogen-fixing non-legume Parasponia.</title>
        <authorList>
            <person name="Van Velzen R."/>
            <person name="Holmer R."/>
            <person name="Bu F."/>
            <person name="Rutten L."/>
            <person name="Van Zeijl A."/>
            <person name="Liu W."/>
            <person name="Santuari L."/>
            <person name="Cao Q."/>
            <person name="Sharma T."/>
            <person name="Shen D."/>
            <person name="Roswanjaya Y."/>
            <person name="Wardhani T."/>
            <person name="Kalhor M.S."/>
            <person name="Jansen J."/>
            <person name="Van den Hoogen J."/>
            <person name="Gungor B."/>
            <person name="Hartog M."/>
            <person name="Hontelez J."/>
            <person name="Verver J."/>
            <person name="Yang W.-C."/>
            <person name="Schijlen E."/>
            <person name="Repin R."/>
            <person name="Schilthuizen M."/>
            <person name="Schranz E."/>
            <person name="Heidstra R."/>
            <person name="Miyata K."/>
            <person name="Fedorova E."/>
            <person name="Kohlen W."/>
            <person name="Bisseling T."/>
            <person name="Smit S."/>
            <person name="Geurts R."/>
        </authorList>
    </citation>
    <scope>NUCLEOTIDE SEQUENCE [LARGE SCALE GENOMIC DNA]</scope>
    <source>
        <strain evidence="3">cv. WU1-14</strain>
    </source>
</reference>
<evidence type="ECO:0000313" key="3">
    <source>
        <dbReference type="Proteomes" id="UP000237105"/>
    </source>
</evidence>
<dbReference type="AlphaFoldDB" id="A0A2P5BBR4"/>
<evidence type="ECO:0000313" key="2">
    <source>
        <dbReference type="EMBL" id="PON46227.1"/>
    </source>
</evidence>
<organism evidence="2 3">
    <name type="scientific">Parasponia andersonii</name>
    <name type="common">Sponia andersonii</name>
    <dbReference type="NCBI Taxonomy" id="3476"/>
    <lineage>
        <taxon>Eukaryota</taxon>
        <taxon>Viridiplantae</taxon>
        <taxon>Streptophyta</taxon>
        <taxon>Embryophyta</taxon>
        <taxon>Tracheophyta</taxon>
        <taxon>Spermatophyta</taxon>
        <taxon>Magnoliopsida</taxon>
        <taxon>eudicotyledons</taxon>
        <taxon>Gunneridae</taxon>
        <taxon>Pentapetalae</taxon>
        <taxon>rosids</taxon>
        <taxon>fabids</taxon>
        <taxon>Rosales</taxon>
        <taxon>Cannabaceae</taxon>
        <taxon>Parasponia</taxon>
    </lineage>
</organism>
<keyword evidence="3" id="KW-1185">Reference proteome</keyword>
<dbReference type="EMBL" id="JXTB01000316">
    <property type="protein sequence ID" value="PON46227.1"/>
    <property type="molecule type" value="Genomic_DNA"/>
</dbReference>
<comment type="caution">
    <text evidence="2">The sequence shown here is derived from an EMBL/GenBank/DDBJ whole genome shotgun (WGS) entry which is preliminary data.</text>
</comment>
<accession>A0A2P5BBR4</accession>
<proteinExistence type="predicted"/>
<feature type="region of interest" description="Disordered" evidence="1">
    <location>
        <begin position="43"/>
        <end position="74"/>
    </location>
</feature>
<protein>
    <submittedName>
        <fullName evidence="2">Uncharacterized protein</fullName>
    </submittedName>
</protein>
<name>A0A2P5BBR4_PARAD</name>
<gene>
    <name evidence="2" type="ORF">PanWU01x14_253510</name>
</gene>